<feature type="region of interest" description="Disordered" evidence="2">
    <location>
        <begin position="300"/>
        <end position="319"/>
    </location>
</feature>
<protein>
    <submittedName>
        <fullName evidence="3">Uncharacterized protein</fullName>
    </submittedName>
</protein>
<dbReference type="PANTHER" id="PTHR21574:SF0">
    <property type="entry name" value="CENTROSOMAL PROTEIN OF 120 KDA"/>
    <property type="match status" value="1"/>
</dbReference>
<feature type="coiled-coil region" evidence="1">
    <location>
        <begin position="211"/>
        <end position="285"/>
    </location>
</feature>
<dbReference type="AlphaFoldDB" id="A0A1E1ISK3"/>
<evidence type="ECO:0000256" key="1">
    <source>
        <dbReference type="SAM" id="Coils"/>
    </source>
</evidence>
<dbReference type="PANTHER" id="PTHR21574">
    <property type="entry name" value="CENTROSOMAL PROTEIN OF 120 KDA"/>
    <property type="match status" value="1"/>
</dbReference>
<dbReference type="EMBL" id="CALQ01000513">
    <property type="protein sequence ID" value="CCM14261.1"/>
    <property type="molecule type" value="Genomic_DNA"/>
</dbReference>
<feature type="region of interest" description="Disordered" evidence="2">
    <location>
        <begin position="381"/>
        <end position="422"/>
    </location>
</feature>
<evidence type="ECO:0000256" key="2">
    <source>
        <dbReference type="SAM" id="MobiDB-lite"/>
    </source>
</evidence>
<gene>
    <name evidence="3" type="primary">LgM4147LRVhigh.17.00630.00230</name>
    <name evidence="3" type="ORF">BN36_1717650</name>
</gene>
<keyword evidence="1" id="KW-0175">Coiled coil</keyword>
<organism evidence="3">
    <name type="scientific">Leishmania guyanensis</name>
    <dbReference type="NCBI Taxonomy" id="5670"/>
    <lineage>
        <taxon>Eukaryota</taxon>
        <taxon>Discoba</taxon>
        <taxon>Euglenozoa</taxon>
        <taxon>Kinetoplastea</taxon>
        <taxon>Metakinetoplastina</taxon>
        <taxon>Trypanosomatida</taxon>
        <taxon>Trypanosomatidae</taxon>
        <taxon>Leishmaniinae</taxon>
        <taxon>Leishmania</taxon>
        <taxon>Leishmania guyanensis species complex</taxon>
    </lineage>
</organism>
<dbReference type="GO" id="GO:0005815">
    <property type="term" value="C:microtubule organizing center"/>
    <property type="evidence" value="ECO:0007669"/>
    <property type="project" value="TreeGrafter"/>
</dbReference>
<feature type="coiled-coil region" evidence="1">
    <location>
        <begin position="352"/>
        <end position="379"/>
    </location>
</feature>
<name>A0A1E1ISK3_LEIGU</name>
<proteinExistence type="predicted"/>
<dbReference type="GO" id="GO:0010564">
    <property type="term" value="P:regulation of cell cycle process"/>
    <property type="evidence" value="ECO:0007669"/>
    <property type="project" value="TreeGrafter"/>
</dbReference>
<accession>A0A1E1ISK3</accession>
<feature type="compositionally biased region" description="Gly residues" evidence="2">
    <location>
        <begin position="307"/>
        <end position="319"/>
    </location>
</feature>
<feature type="region of interest" description="Disordered" evidence="2">
    <location>
        <begin position="1"/>
        <end position="111"/>
    </location>
</feature>
<reference evidence="3" key="1">
    <citation type="submission" date="2012-08" db="EMBL/GenBank/DDBJ databases">
        <title>Comparative genomics of metastatic and non-metastatic Leishmania guyanensis provides insights into polygenic factors involved in Leishmania RNA virus infection.</title>
        <authorList>
            <person name="Smith D."/>
            <person name="Hertz-Fowler C."/>
            <person name="Martin R."/>
            <person name="Dickens N."/>
            <person name="Fasel N."/>
            <person name="Falquet L."/>
            <person name="Beverley S."/>
            <person name="Zangger H."/>
            <person name="Calderon-Copete S."/>
            <person name="Mottram J."/>
            <person name="Xenarios I."/>
        </authorList>
    </citation>
    <scope>NUCLEOTIDE SEQUENCE</scope>
    <source>
        <strain evidence="3">MHOM/BR/75/M4147/SSU:IR2SAT-LUC</strain>
    </source>
</reference>
<evidence type="ECO:0000313" key="3">
    <source>
        <dbReference type="EMBL" id="CCM14261.1"/>
    </source>
</evidence>
<sequence>MHRSAGSDSGGSHRFSSGVMGSSSGSGGSNRKSDGDRGGAGAQRRSPLDHALLPDSGVHARITSAHSLPRARETSVTATGRSSSSSQDAPLTRGNPAATSGEKSPPHPTTARFVISDSTPFLSAESSVPAEAAVHDVRDTAEYRAAWDLELWKAVQADRFRKELEKQRSSAFADLKQLVKRREKEALMALQQRTAAVTLREEAVQAEETRLAERQGRVADMEKDMRRMRQQLLDAQQRVEDEVRAQVRLANDTIAHRTRLLEERVKAAEAQTRRADERQRQAQQEYLSLYEAFSRYRTQQLTSPTPGSGGITATAGGGTASSSLQVEQLRLQWEAEHQLQLDRQTQRHALDMAVAQQRCRELEDQNRRLTAALVRRREQLRRHVGDASPPSLPTSVSQRQLPQAGREGREVASGSGTAALPSSTSSFAAGAAATALLTPTHNTAAHCDFVEHTGRELQRLETERLSLVVGSSGALRETDAVIVRIDARIRELREQLAVVTSTA</sequence>
<dbReference type="InterPro" id="IPR039893">
    <property type="entry name" value="CEP120-like"/>
</dbReference>